<protein>
    <submittedName>
        <fullName evidence="8">Alcohol dehydrogenase class IV</fullName>
    </submittedName>
</protein>
<keyword evidence="9" id="KW-1185">Reference proteome</keyword>
<evidence type="ECO:0000259" key="6">
    <source>
        <dbReference type="Pfam" id="PF00465"/>
    </source>
</evidence>
<evidence type="ECO:0000259" key="7">
    <source>
        <dbReference type="Pfam" id="PF25137"/>
    </source>
</evidence>
<proteinExistence type="inferred from homology"/>
<keyword evidence="4" id="KW-0520">NAD</keyword>
<accession>A0A2T4Z5R2</accession>
<dbReference type="SUPFAM" id="SSF56796">
    <property type="entry name" value="Dehydroquinate synthase-like"/>
    <property type="match status" value="1"/>
</dbReference>
<evidence type="ECO:0000256" key="4">
    <source>
        <dbReference type="ARBA" id="ARBA00023027"/>
    </source>
</evidence>
<dbReference type="Proteomes" id="UP000241808">
    <property type="component" value="Unassembled WGS sequence"/>
</dbReference>
<organism evidence="8 9">
    <name type="scientific">Phreatobacter oligotrophus</name>
    <dbReference type="NCBI Taxonomy" id="1122261"/>
    <lineage>
        <taxon>Bacteria</taxon>
        <taxon>Pseudomonadati</taxon>
        <taxon>Pseudomonadota</taxon>
        <taxon>Alphaproteobacteria</taxon>
        <taxon>Hyphomicrobiales</taxon>
        <taxon>Phreatobacteraceae</taxon>
        <taxon>Phreatobacter</taxon>
    </lineage>
</organism>
<comment type="catalytic activity">
    <reaction evidence="5">
        <text>a primary alcohol + NAD(+) = an aldehyde + NADH + H(+)</text>
        <dbReference type="Rhea" id="RHEA:10736"/>
        <dbReference type="ChEBI" id="CHEBI:15378"/>
        <dbReference type="ChEBI" id="CHEBI:15734"/>
        <dbReference type="ChEBI" id="CHEBI:17478"/>
        <dbReference type="ChEBI" id="CHEBI:57540"/>
        <dbReference type="ChEBI" id="CHEBI:57945"/>
        <dbReference type="EC" id="1.1.1.1"/>
    </reaction>
</comment>
<dbReference type="EMBL" id="PZZL01000004">
    <property type="protein sequence ID" value="PTM57228.1"/>
    <property type="molecule type" value="Genomic_DNA"/>
</dbReference>
<dbReference type="PANTHER" id="PTHR11496:SF102">
    <property type="entry name" value="ALCOHOL DEHYDROGENASE 4"/>
    <property type="match status" value="1"/>
</dbReference>
<evidence type="ECO:0000313" key="8">
    <source>
        <dbReference type="EMBL" id="PTM57228.1"/>
    </source>
</evidence>
<dbReference type="Gene3D" id="3.40.50.1970">
    <property type="match status" value="1"/>
</dbReference>
<evidence type="ECO:0000256" key="1">
    <source>
        <dbReference type="ARBA" id="ARBA00001962"/>
    </source>
</evidence>
<sequence>MPNGSQLREIPMNTFATPIDLVRPPLIAFGAGTVARLAQWAREQGYARPFVLASSFHAKRLEGLGLGEVAAFTDVVAEPDVPNFEAALAAAQRHRPDLVIGFGGGSVMDVAKLVAALLGGEQALADVVGPDKVAGRSVGLAQVATTAGTGSEVGTRALVTDPVSRNKWAVQSRHLLADIAIVDPALMVTVPAQVTAETGIDAMAHCVEAFTNIKAHPIIDAYAIEGTRLVGRYLARAVADGGDLEARGGMALASLYGGICLGPVNTAGGHAIAYPLGTRHHIPHGAANAVIFPHVLAYNAPAVPAKTALVLEALGLPASDDPATVLAHTSGFCARLGIEMRMGPRGVPESDLPAMAEEAFAIKRLIDNNPRPLSSEAILAMYRAAF</sequence>
<reference evidence="8 9" key="1">
    <citation type="submission" date="2018-04" db="EMBL/GenBank/DDBJ databases">
        <title>Genomic Encyclopedia of Archaeal and Bacterial Type Strains, Phase II (KMG-II): from individual species to whole genera.</title>
        <authorList>
            <person name="Goeker M."/>
        </authorList>
    </citation>
    <scope>NUCLEOTIDE SEQUENCE [LARGE SCALE GENOMIC DNA]</scope>
    <source>
        <strain evidence="8 9">DSM 25521</strain>
    </source>
</reference>
<evidence type="ECO:0000256" key="2">
    <source>
        <dbReference type="ARBA" id="ARBA00007358"/>
    </source>
</evidence>
<dbReference type="InterPro" id="IPR056798">
    <property type="entry name" value="ADH_Fe_C"/>
</dbReference>
<dbReference type="AlphaFoldDB" id="A0A2T4Z5R2"/>
<dbReference type="GO" id="GO:0004022">
    <property type="term" value="F:alcohol dehydrogenase (NAD+) activity"/>
    <property type="evidence" value="ECO:0007669"/>
    <property type="project" value="UniProtKB-EC"/>
</dbReference>
<dbReference type="GO" id="GO:0046872">
    <property type="term" value="F:metal ion binding"/>
    <property type="evidence" value="ECO:0007669"/>
    <property type="project" value="InterPro"/>
</dbReference>
<evidence type="ECO:0000256" key="3">
    <source>
        <dbReference type="ARBA" id="ARBA00023002"/>
    </source>
</evidence>
<dbReference type="CDD" id="cd08551">
    <property type="entry name" value="Fe-ADH"/>
    <property type="match status" value="1"/>
</dbReference>
<dbReference type="InterPro" id="IPR018211">
    <property type="entry name" value="ADH_Fe_CS"/>
</dbReference>
<name>A0A2T4Z5R2_9HYPH</name>
<gene>
    <name evidence="8" type="ORF">C8P69_104278</name>
</gene>
<comment type="cofactor">
    <cofactor evidence="1">
        <name>Fe cation</name>
        <dbReference type="ChEBI" id="CHEBI:24875"/>
    </cofactor>
</comment>
<dbReference type="Gene3D" id="1.20.1090.10">
    <property type="entry name" value="Dehydroquinate synthase-like - alpha domain"/>
    <property type="match status" value="1"/>
</dbReference>
<feature type="domain" description="Fe-containing alcohol dehydrogenase-like C-terminal" evidence="7">
    <location>
        <begin position="195"/>
        <end position="386"/>
    </location>
</feature>
<keyword evidence="3" id="KW-0560">Oxidoreductase</keyword>
<feature type="domain" description="Alcohol dehydrogenase iron-type/glycerol dehydrogenase GldA" evidence="6">
    <location>
        <begin position="24"/>
        <end position="184"/>
    </location>
</feature>
<dbReference type="FunFam" id="3.40.50.1970:FF:000003">
    <property type="entry name" value="Alcohol dehydrogenase, iron-containing"/>
    <property type="match status" value="1"/>
</dbReference>
<dbReference type="Pfam" id="PF00465">
    <property type="entry name" value="Fe-ADH"/>
    <property type="match status" value="1"/>
</dbReference>
<dbReference type="InterPro" id="IPR039697">
    <property type="entry name" value="Alcohol_dehydrogenase_Fe"/>
</dbReference>
<evidence type="ECO:0000313" key="9">
    <source>
        <dbReference type="Proteomes" id="UP000241808"/>
    </source>
</evidence>
<dbReference type="Pfam" id="PF25137">
    <property type="entry name" value="ADH_Fe_C"/>
    <property type="match status" value="1"/>
</dbReference>
<dbReference type="PANTHER" id="PTHR11496">
    <property type="entry name" value="ALCOHOL DEHYDROGENASE"/>
    <property type="match status" value="1"/>
</dbReference>
<comment type="caution">
    <text evidence="8">The sequence shown here is derived from an EMBL/GenBank/DDBJ whole genome shotgun (WGS) entry which is preliminary data.</text>
</comment>
<comment type="similarity">
    <text evidence="2">Belongs to the iron-containing alcohol dehydrogenase family.</text>
</comment>
<dbReference type="PROSITE" id="PS00913">
    <property type="entry name" value="ADH_IRON_1"/>
    <property type="match status" value="1"/>
</dbReference>
<dbReference type="InterPro" id="IPR001670">
    <property type="entry name" value="ADH_Fe/GldA"/>
</dbReference>
<evidence type="ECO:0000256" key="5">
    <source>
        <dbReference type="ARBA" id="ARBA00049243"/>
    </source>
</evidence>